<evidence type="ECO:0000313" key="2">
    <source>
        <dbReference type="EMBL" id="KAK4741778.1"/>
    </source>
</evidence>
<keyword evidence="3" id="KW-1185">Reference proteome</keyword>
<keyword evidence="1" id="KW-1133">Transmembrane helix</keyword>
<feature type="transmembrane region" description="Helical" evidence="1">
    <location>
        <begin position="12"/>
        <end position="31"/>
    </location>
</feature>
<accession>A0AAN7GDI8</accession>
<dbReference type="AlphaFoldDB" id="A0AAN7GDI8"/>
<comment type="caution">
    <text evidence="2">The sequence shown here is derived from an EMBL/GenBank/DDBJ whole genome shotgun (WGS) entry which is preliminary data.</text>
</comment>
<name>A0AAN7GDI8_9MYRT</name>
<protein>
    <submittedName>
        <fullName evidence="2">Uncharacterized protein</fullName>
    </submittedName>
</protein>
<reference evidence="2 3" key="1">
    <citation type="journal article" date="2023" name="Hortic Res">
        <title>Pangenome of water caltrop reveals structural variations and asymmetric subgenome divergence after allopolyploidization.</title>
        <authorList>
            <person name="Zhang X."/>
            <person name="Chen Y."/>
            <person name="Wang L."/>
            <person name="Yuan Y."/>
            <person name="Fang M."/>
            <person name="Shi L."/>
            <person name="Lu R."/>
            <person name="Comes H.P."/>
            <person name="Ma Y."/>
            <person name="Chen Y."/>
            <person name="Huang G."/>
            <person name="Zhou Y."/>
            <person name="Zheng Z."/>
            <person name="Qiu Y."/>
        </authorList>
    </citation>
    <scope>NUCLEOTIDE SEQUENCE [LARGE SCALE GENOMIC DNA]</scope>
    <source>
        <tissue evidence="2">Roots</tissue>
    </source>
</reference>
<gene>
    <name evidence="2" type="ORF">SAY87_025366</name>
</gene>
<evidence type="ECO:0000313" key="3">
    <source>
        <dbReference type="Proteomes" id="UP001345219"/>
    </source>
</evidence>
<sequence length="74" mass="8519">MRMNTGEGALCMSDSLLGLYIFAGHALPFLFRFRNILNPVMLSSLCFPQTTTGFFHVSCNTFKIRVRFEIVYLY</sequence>
<organism evidence="2 3">
    <name type="scientific">Trapa incisa</name>
    <dbReference type="NCBI Taxonomy" id="236973"/>
    <lineage>
        <taxon>Eukaryota</taxon>
        <taxon>Viridiplantae</taxon>
        <taxon>Streptophyta</taxon>
        <taxon>Embryophyta</taxon>
        <taxon>Tracheophyta</taxon>
        <taxon>Spermatophyta</taxon>
        <taxon>Magnoliopsida</taxon>
        <taxon>eudicotyledons</taxon>
        <taxon>Gunneridae</taxon>
        <taxon>Pentapetalae</taxon>
        <taxon>rosids</taxon>
        <taxon>malvids</taxon>
        <taxon>Myrtales</taxon>
        <taxon>Lythraceae</taxon>
        <taxon>Trapa</taxon>
    </lineage>
</organism>
<keyword evidence="1" id="KW-0812">Transmembrane</keyword>
<keyword evidence="1" id="KW-0472">Membrane</keyword>
<dbReference type="EMBL" id="JAXIOK010000024">
    <property type="protein sequence ID" value="KAK4741778.1"/>
    <property type="molecule type" value="Genomic_DNA"/>
</dbReference>
<dbReference type="Proteomes" id="UP001345219">
    <property type="component" value="Chromosome 19"/>
</dbReference>
<evidence type="ECO:0000256" key="1">
    <source>
        <dbReference type="SAM" id="Phobius"/>
    </source>
</evidence>
<proteinExistence type="predicted"/>